<dbReference type="AlphaFoldDB" id="I5BSN7"/>
<dbReference type="SUPFAM" id="SSF52540">
    <property type="entry name" value="P-loop containing nucleoside triphosphate hydrolases"/>
    <property type="match status" value="1"/>
</dbReference>
<organism evidence="6 7">
    <name type="scientific">Nitritalea halalkaliphila LW7</name>
    <dbReference type="NCBI Taxonomy" id="1189621"/>
    <lineage>
        <taxon>Bacteria</taxon>
        <taxon>Pseudomonadati</taxon>
        <taxon>Bacteroidota</taxon>
        <taxon>Cytophagia</taxon>
        <taxon>Cytophagales</taxon>
        <taxon>Cyclobacteriaceae</taxon>
        <taxon>Nitritalea</taxon>
    </lineage>
</organism>
<evidence type="ECO:0000256" key="4">
    <source>
        <dbReference type="SAM" id="Phobius"/>
    </source>
</evidence>
<dbReference type="STRING" id="1189621.A3SI_19461"/>
<dbReference type="InterPro" id="IPR000432">
    <property type="entry name" value="DNA_mismatch_repair_MutS_C"/>
</dbReference>
<keyword evidence="3" id="KW-0238">DNA-binding</keyword>
<dbReference type="GO" id="GO:0006298">
    <property type="term" value="P:mismatch repair"/>
    <property type="evidence" value="ECO:0007669"/>
    <property type="project" value="InterPro"/>
</dbReference>
<dbReference type="GO" id="GO:0005524">
    <property type="term" value="F:ATP binding"/>
    <property type="evidence" value="ECO:0007669"/>
    <property type="project" value="UniProtKB-KW"/>
</dbReference>
<feature type="transmembrane region" description="Helical" evidence="4">
    <location>
        <begin position="112"/>
        <end position="130"/>
    </location>
</feature>
<evidence type="ECO:0000256" key="2">
    <source>
        <dbReference type="ARBA" id="ARBA00022840"/>
    </source>
</evidence>
<dbReference type="PANTHER" id="PTHR11361:SF99">
    <property type="entry name" value="DNA MISMATCH REPAIR PROTEIN"/>
    <property type="match status" value="1"/>
</dbReference>
<dbReference type="OrthoDB" id="9801987at2"/>
<dbReference type="Gene3D" id="3.40.50.300">
    <property type="entry name" value="P-loop containing nucleotide triphosphate hydrolases"/>
    <property type="match status" value="1"/>
</dbReference>
<proteinExistence type="predicted"/>
<dbReference type="Proteomes" id="UP000005551">
    <property type="component" value="Unassembled WGS sequence"/>
</dbReference>
<keyword evidence="7" id="KW-1185">Reference proteome</keyword>
<keyword evidence="4" id="KW-1133">Transmembrane helix</keyword>
<dbReference type="GO" id="GO:0030983">
    <property type="term" value="F:mismatched DNA binding"/>
    <property type="evidence" value="ECO:0007669"/>
    <property type="project" value="InterPro"/>
</dbReference>
<sequence>MKYIKRFFDQDQQKDYFHQISESTWNDLNMDQVFETIDYTTTKYGQQYLYESLRNIKKGSLIDSKIEIGVNEIKDNPLIELKITKKLEYISKNDSYHFCDLFLNPKKSESSIFLFYILLSISSISLTILIFFNSNLIIPLIINMIINFYFHYREKLNTLSDSVKYAELGTLLIVVRSISGLLERNGLNMGITPDKNGLNFLIRKCSLFKINISSLGELSQMIDYFFELVKSMFLLEIIFIQIARNGVGEKLDMIKNNFVFISHIDLVISIHKIRKKFLNVNIPTETDDFHFVGREIFHPLIPDGVKNDFDFYEKGILITGANMSGKSTFLRTLGINTILAMTINCFFGKYLSLPKTKVYTSISKSDSVIENKSLFYREAELIKLMCDKVGDPEYNIFLIDEIFSGTNPQERQVIASVILNYLIRNKSQVICTTHDLQLPLLLNGFIYFYFSGTEGDFQYNYDYKIKKGILTTTNAVIVLKDLGYPENLISEMKSKLKS</sequence>
<protein>
    <submittedName>
        <fullName evidence="6">DNA mismatch repair protein muts domain protein</fullName>
    </submittedName>
</protein>
<dbReference type="SMART" id="SM00534">
    <property type="entry name" value="MUTSac"/>
    <property type="match status" value="1"/>
</dbReference>
<gene>
    <name evidence="6" type="ORF">A3SI_19461</name>
</gene>
<dbReference type="EMBL" id="AJYA01000078">
    <property type="protein sequence ID" value="EIM72589.1"/>
    <property type="molecule type" value="Genomic_DNA"/>
</dbReference>
<dbReference type="InterPro" id="IPR045076">
    <property type="entry name" value="MutS"/>
</dbReference>
<evidence type="ECO:0000313" key="6">
    <source>
        <dbReference type="EMBL" id="EIM72589.1"/>
    </source>
</evidence>
<dbReference type="PATRIC" id="fig|1189621.3.peg.4045"/>
<keyword evidence="1" id="KW-0547">Nucleotide-binding</keyword>
<evidence type="ECO:0000259" key="5">
    <source>
        <dbReference type="SMART" id="SM00534"/>
    </source>
</evidence>
<feature type="domain" description="DNA mismatch repair proteins mutS family" evidence="5">
    <location>
        <begin position="313"/>
        <end position="497"/>
    </location>
</feature>
<reference evidence="6 7" key="1">
    <citation type="submission" date="2012-05" db="EMBL/GenBank/DDBJ databases">
        <title>Genome sequence of Nitritalea halalkaliphila LW7.</title>
        <authorList>
            <person name="Jangir P.K."/>
            <person name="Singh A."/>
            <person name="Shivaji S."/>
            <person name="Sharma R."/>
        </authorList>
    </citation>
    <scope>NUCLEOTIDE SEQUENCE [LARGE SCALE GENOMIC DNA]</scope>
    <source>
        <strain evidence="6 7">LW7</strain>
    </source>
</reference>
<evidence type="ECO:0000256" key="1">
    <source>
        <dbReference type="ARBA" id="ARBA00022741"/>
    </source>
</evidence>
<evidence type="ECO:0000256" key="3">
    <source>
        <dbReference type="ARBA" id="ARBA00023125"/>
    </source>
</evidence>
<keyword evidence="4" id="KW-0812">Transmembrane</keyword>
<comment type="caution">
    <text evidence="6">The sequence shown here is derived from an EMBL/GenBank/DDBJ whole genome shotgun (WGS) entry which is preliminary data.</text>
</comment>
<keyword evidence="4" id="KW-0472">Membrane</keyword>
<dbReference type="PANTHER" id="PTHR11361">
    <property type="entry name" value="DNA MISMATCH REPAIR PROTEIN MUTS FAMILY MEMBER"/>
    <property type="match status" value="1"/>
</dbReference>
<dbReference type="GO" id="GO:0005829">
    <property type="term" value="C:cytosol"/>
    <property type="evidence" value="ECO:0007669"/>
    <property type="project" value="TreeGrafter"/>
</dbReference>
<keyword evidence="2" id="KW-0067">ATP-binding</keyword>
<dbReference type="Pfam" id="PF00488">
    <property type="entry name" value="MutS_V"/>
    <property type="match status" value="1"/>
</dbReference>
<name>I5BSN7_9BACT</name>
<dbReference type="InterPro" id="IPR027417">
    <property type="entry name" value="P-loop_NTPase"/>
</dbReference>
<evidence type="ECO:0000313" key="7">
    <source>
        <dbReference type="Proteomes" id="UP000005551"/>
    </source>
</evidence>
<accession>I5BSN7</accession>
<dbReference type="GO" id="GO:0140664">
    <property type="term" value="F:ATP-dependent DNA damage sensor activity"/>
    <property type="evidence" value="ECO:0007669"/>
    <property type="project" value="InterPro"/>
</dbReference>
<dbReference type="RefSeq" id="WP_009057515.1">
    <property type="nucleotide sequence ID" value="NZ_AJYA01000078.1"/>
</dbReference>